<evidence type="ECO:0000313" key="2">
    <source>
        <dbReference type="Proteomes" id="UP000217154"/>
    </source>
</evidence>
<protein>
    <submittedName>
        <fullName evidence="1">Uncharacterized protein</fullName>
    </submittedName>
</protein>
<organism evidence="1 2">
    <name type="scientific">Variovorax boronicumulans</name>
    <dbReference type="NCBI Taxonomy" id="436515"/>
    <lineage>
        <taxon>Bacteria</taxon>
        <taxon>Pseudomonadati</taxon>
        <taxon>Pseudomonadota</taxon>
        <taxon>Betaproteobacteria</taxon>
        <taxon>Burkholderiales</taxon>
        <taxon>Comamonadaceae</taxon>
        <taxon>Variovorax</taxon>
    </lineage>
</organism>
<dbReference type="RefSeq" id="WP_095743659.1">
    <property type="nucleotide sequence ID" value="NZ_CP023284.1"/>
</dbReference>
<name>A0A250DE95_9BURK</name>
<dbReference type="KEGG" id="vbo:CKY39_05055"/>
<evidence type="ECO:0000313" key="1">
    <source>
        <dbReference type="EMBL" id="ATA52650.1"/>
    </source>
</evidence>
<dbReference type="Proteomes" id="UP000217154">
    <property type="component" value="Chromosome"/>
</dbReference>
<sequence>MLPSVVYGHDQGRRMSEADDACGVPDPLRQAVQDQLKARYEVVRPVPGPGREAALVLKIDIMDIVTVSAGGPTIVVIHAVLERPGLPPAQFKALRQVRTPYADITAETTECSAMDAVIHGLGVDVAKWMRKPEDGVSLVNGE</sequence>
<reference evidence="1 2" key="1">
    <citation type="submission" date="2017-09" db="EMBL/GenBank/DDBJ databases">
        <title>The diverse metabolic capabilities of V. boronicumulans make it an excellent choice for continued studies on novel biodegradation.</title>
        <authorList>
            <person name="Sun S."/>
        </authorList>
    </citation>
    <scope>NUCLEOTIDE SEQUENCE [LARGE SCALE GENOMIC DNA]</scope>
    <source>
        <strain evidence="1 2">J1</strain>
    </source>
</reference>
<gene>
    <name evidence="1" type="ORF">CKY39_05055</name>
</gene>
<proteinExistence type="predicted"/>
<accession>A0A250DE95</accession>
<dbReference type="AlphaFoldDB" id="A0A250DE95"/>
<dbReference type="EMBL" id="CP023284">
    <property type="protein sequence ID" value="ATA52650.1"/>
    <property type="molecule type" value="Genomic_DNA"/>
</dbReference>